<keyword evidence="3" id="KW-0472">Membrane</keyword>
<evidence type="ECO:0000256" key="3">
    <source>
        <dbReference type="SAM" id="Phobius"/>
    </source>
</evidence>
<dbReference type="PANTHER" id="PTHR30576:SF0">
    <property type="entry name" value="UNDECAPRENYL-PHOSPHATE N-ACETYLGALACTOSAMINYL 1-PHOSPHATE TRANSFERASE-RELATED"/>
    <property type="match status" value="1"/>
</dbReference>
<evidence type="ECO:0000256" key="2">
    <source>
        <dbReference type="PROSITE-ProRule" id="PRU00169"/>
    </source>
</evidence>
<dbReference type="PANTHER" id="PTHR30576">
    <property type="entry name" value="COLANIC BIOSYNTHESIS UDP-GLUCOSE LIPID CARRIER TRANSFERASE"/>
    <property type="match status" value="1"/>
</dbReference>
<dbReference type="EMBL" id="JAKWBL010000001">
    <property type="protein sequence ID" value="MCH5597900.1"/>
    <property type="molecule type" value="Genomic_DNA"/>
</dbReference>
<dbReference type="SUPFAM" id="SSF52172">
    <property type="entry name" value="CheY-like"/>
    <property type="match status" value="1"/>
</dbReference>
<dbReference type="InterPro" id="IPR001789">
    <property type="entry name" value="Sig_transdc_resp-reg_receiver"/>
</dbReference>
<dbReference type="InterPro" id="IPR003362">
    <property type="entry name" value="Bact_transf"/>
</dbReference>
<dbReference type="RefSeq" id="WP_240827254.1">
    <property type="nucleotide sequence ID" value="NZ_JAKWBL010000001.1"/>
</dbReference>
<proteinExistence type="inferred from homology"/>
<keyword evidence="5" id="KW-0808">Transferase</keyword>
<comment type="caution">
    <text evidence="5">The sequence shown here is derived from an EMBL/GenBank/DDBJ whole genome shotgun (WGS) entry which is preliminary data.</text>
</comment>
<comment type="similarity">
    <text evidence="1">Belongs to the bacterial sugar transferase family.</text>
</comment>
<feature type="domain" description="Response regulatory" evidence="4">
    <location>
        <begin position="1"/>
        <end position="84"/>
    </location>
</feature>
<gene>
    <name evidence="5" type="ORF">MKP09_08275</name>
</gene>
<evidence type="ECO:0000313" key="6">
    <source>
        <dbReference type="Proteomes" id="UP001202248"/>
    </source>
</evidence>
<keyword evidence="3" id="KW-1133">Transmembrane helix</keyword>
<dbReference type="Gene3D" id="3.40.50.2300">
    <property type="match status" value="1"/>
</dbReference>
<organism evidence="5 6">
    <name type="scientific">Niabella ginsengisoli</name>
    <dbReference type="NCBI Taxonomy" id="522298"/>
    <lineage>
        <taxon>Bacteria</taxon>
        <taxon>Pseudomonadati</taxon>
        <taxon>Bacteroidota</taxon>
        <taxon>Chitinophagia</taxon>
        <taxon>Chitinophagales</taxon>
        <taxon>Chitinophagaceae</taxon>
        <taxon>Niabella</taxon>
    </lineage>
</organism>
<dbReference type="GO" id="GO:0016740">
    <property type="term" value="F:transferase activity"/>
    <property type="evidence" value="ECO:0007669"/>
    <property type="project" value="UniProtKB-KW"/>
</dbReference>
<protein>
    <submittedName>
        <fullName evidence="5">Sugar transferase</fullName>
    </submittedName>
</protein>
<dbReference type="Proteomes" id="UP001202248">
    <property type="component" value="Unassembled WGS sequence"/>
</dbReference>
<feature type="transmembrane region" description="Helical" evidence="3">
    <location>
        <begin position="112"/>
        <end position="136"/>
    </location>
</feature>
<dbReference type="InterPro" id="IPR011006">
    <property type="entry name" value="CheY-like_superfamily"/>
</dbReference>
<comment type="caution">
    <text evidence="2">Lacks conserved residue(s) required for the propagation of feature annotation.</text>
</comment>
<accession>A0ABS9SHT7</accession>
<dbReference type="Pfam" id="PF02397">
    <property type="entry name" value="Bac_transf"/>
    <property type="match status" value="1"/>
</dbReference>
<dbReference type="PROSITE" id="PS50110">
    <property type="entry name" value="RESPONSE_REGULATORY"/>
    <property type="match status" value="1"/>
</dbReference>
<keyword evidence="3" id="KW-0812">Transmembrane</keyword>
<evidence type="ECO:0000313" key="5">
    <source>
        <dbReference type="EMBL" id="MCH5597900.1"/>
    </source>
</evidence>
<evidence type="ECO:0000259" key="4">
    <source>
        <dbReference type="PROSITE" id="PS50110"/>
    </source>
</evidence>
<reference evidence="5 6" key="1">
    <citation type="submission" date="2022-02" db="EMBL/GenBank/DDBJ databases">
        <authorList>
            <person name="Min J."/>
        </authorList>
    </citation>
    <scope>NUCLEOTIDE SEQUENCE [LARGE SCALE GENOMIC DNA]</scope>
    <source>
        <strain evidence="5 6">GR10-1</strain>
    </source>
</reference>
<evidence type="ECO:0000256" key="1">
    <source>
        <dbReference type="ARBA" id="ARBA00006464"/>
    </source>
</evidence>
<sequence length="313" mass="35749">MSKSSMVDVPYALLIEMQNNDEFHIFNQVKAIRENALTSGVIIILLSSSNKTELHQRALEAKANDIYFRPFNTELIFERINFLIKFKLLKPHDPSRLATKNLEYKMPVSKRLFDILVSALLIIILSPLFLLVAILIRLESKGPIVYKSKRAGNGYKIFDFYKFRSMIVDADKKLENLSKTNNQYAAGDQGTQKAFVKILNDPRITKTGNFLRKTSIDELPQLFNVLKGDMSIVGNRPLPLYEAEQLTSDQFAMRFLGPAGITGLWQISKRGKAEMSEDERKELDNTYAKDGSFLMDLKIIFKTIPAMLQKEKV</sequence>
<keyword evidence="6" id="KW-1185">Reference proteome</keyword>
<name>A0ABS9SHT7_9BACT</name>